<feature type="domain" description="ATPase BadF/BadG/BcrA/BcrD type" evidence="1">
    <location>
        <begin position="6"/>
        <end position="255"/>
    </location>
</feature>
<accession>A0A367FZL2</accession>
<dbReference type="InterPro" id="IPR051805">
    <property type="entry name" value="Dehydratase_Activator_Redct"/>
</dbReference>
<dbReference type="InterPro" id="IPR043129">
    <property type="entry name" value="ATPase_NBD"/>
</dbReference>
<evidence type="ECO:0000259" key="2">
    <source>
        <dbReference type="Pfam" id="PF09989"/>
    </source>
</evidence>
<evidence type="ECO:0000313" key="4">
    <source>
        <dbReference type="Proteomes" id="UP000253208"/>
    </source>
</evidence>
<dbReference type="InterPro" id="IPR002731">
    <property type="entry name" value="ATPase_BadF"/>
</dbReference>
<protein>
    <submittedName>
        <fullName evidence="3">2-hydroxyglutaryl-CoA dehydratase</fullName>
    </submittedName>
</protein>
<dbReference type="CDD" id="cd24034">
    <property type="entry name" value="ASKHA_NBD_O66634-like_rpt1"/>
    <property type="match status" value="1"/>
</dbReference>
<dbReference type="RefSeq" id="WP_114002141.1">
    <property type="nucleotide sequence ID" value="NZ_PSQG01000011.1"/>
</dbReference>
<dbReference type="PANTHER" id="PTHR32329">
    <property type="entry name" value="BIFUNCTIONAL PROTEIN [INCLUDES 2-HYDROXYACYL-COA DEHYDRATASE (N-TER) AND ITS ACTIVATOR DOMAIN (C_TERM)-RELATED"/>
    <property type="match status" value="1"/>
</dbReference>
<comment type="caution">
    <text evidence="3">The sequence shown here is derived from an EMBL/GenBank/DDBJ whole genome shotgun (WGS) entry which is preliminary data.</text>
</comment>
<gene>
    <name evidence="3" type="ORF">C4886_08890</name>
</gene>
<proteinExistence type="predicted"/>
<name>A0A367FZL2_9FIRM</name>
<reference evidence="3 4" key="1">
    <citation type="submission" date="2018-02" db="EMBL/GenBank/DDBJ databases">
        <title>Complete genome sequencing of Faecalibacterium prausnitzii strains isolated from the human gut.</title>
        <authorList>
            <person name="Fitzgerald B.C."/>
            <person name="Shkoporov A.N."/>
            <person name="Ross P.R."/>
            <person name="Hill C."/>
        </authorList>
    </citation>
    <scope>NUCLEOTIDE SEQUENCE [LARGE SCALE GENOMIC DNA]</scope>
    <source>
        <strain evidence="3 4">APC942/31-1</strain>
    </source>
</reference>
<feature type="domain" description="DUF2229" evidence="2">
    <location>
        <begin position="671"/>
        <end position="887"/>
    </location>
</feature>
<dbReference type="InterPro" id="IPR018709">
    <property type="entry name" value="CoA_activase_DUF2229"/>
</dbReference>
<sequence length="1413" mass="156820">MKKHTLGIDIGSTTVKIAILDENDTLVFSDYERHFANIQETLADLLQKAEDQLGELTLCPVITGSGGLTLANHLEVPFVQEVIAVSTSLQKLAPKTDVAIELGGEDAKIIYFENGNVEQRMNGICAGGTGSFIDQMASLLQTDAPGLNEYAKHYKALYPIAARCGVFAKTDIQPLINDGATKEDLSASIFQAVVNQTISGLACGKPIRGHVAFLGGPLHFLSELKTAFIRTLKLDDEHIIAPDNSHLFAAIGSALNAKQDVTVSLTELKERMRTTIKLDFEVERMEPLFATEDDYQAFHNRQSAYRVKTGDLSTYKGKCFLGIDAGSTTTKTALVSEDGTLLYSFYSSNNGNPLKTTINSIKEIYSLLPEDAEIAFSCSTGYGEALIKAALLLDEGEVETVSHYYAAAFFDPEVDCILDIGGQDMKCIKIRNQTVDSVQLNEACSSGCGSFIETFAKSLNYTVQDFAKAALFAKHPIDLGTRCTVFMNSKVKQAQKEGAEVSDISAGLAYSVIKNALYKVIKVSDASELGKHIVVQGGTFYNDAVLRSFEKIANCQAIRPDIAGIMGAFGAALIARERYQEGEKTSMLSIDQINSLQYTTSMANCRGCTNNCRLTINKFSGGRKYISGNRCERGLGKEKNKDHIPNLFDYKYKRIFSYEPLSADKATRGQVGIPRVLNMFENYPFWYTFFTELKYQVVLSPTSTRKIYELGIESIPSESECYPAKLAHGHVTWLIRNGVKFIFYPCIPYERNEFPDAVNHYNCPIVTSYAENIKNNVDELSDPSITFRNPFLAFTSEDILTNRLVEEFQDIPAAEVKAAAHKAWEELAAVHTDIQKKGEETLQYLKETGRRGIVLAGRPYHIDPEIHHGIPDMINSYGIAVFTEDSVAHLGHLERPIRVNDQWMYHSRLYSAANFVKTREDLDLIQLNSFGCGLDAVTTDEVYEILDGSDKIYTCLKIDEVNNLGAARIRIRSLIAAIRAKQAQNKKRNIKPASIEKISFTKQMRKEYTILCPQMSPFHFGIFEAAFKASGYNLEVLPNDNKHAVDVGLKYVNNDACYPSLMVVGQIMDALLSGKYDLNKTAVIMSQTGGGCRASNYIAFIRRALKKAGMEQIPVISLNLSGLESNPGFKLTLPLIRRIVYGAVFGDILMKCVYRMRPYELEKGIVNRKHKIWEQRVIAFVTGSSVSHGTFKKMCREMVHDFDTIPISDEKKPRVGIVGEILVKFLPAANNHLADLLEAEGAEPVVPDLIDFICYCFYNQNFKVEKLGFKKSKATIANLGLRAIDWLRKTANEALEQSRHFTPAADIRDLAKMAAPIVSAGNQTGEGWFLTGEMMELIHGGVPNIVCIQPFGCLPNHIVGKGVIKEVRREHPEANIVAIDYDPGASEVNQLNRIKLMLSTAQKNLHKDDKKDA</sequence>
<dbReference type="Pfam" id="PF09989">
    <property type="entry name" value="DUF2229"/>
    <property type="match status" value="1"/>
</dbReference>
<dbReference type="EMBL" id="PSQG01000011">
    <property type="protein sequence ID" value="RCH43805.1"/>
    <property type="molecule type" value="Genomic_DNA"/>
</dbReference>
<dbReference type="CDD" id="cd24035">
    <property type="entry name" value="ASKHA_NBD_O66634-like_rpt2"/>
    <property type="match status" value="1"/>
</dbReference>
<evidence type="ECO:0000259" key="1">
    <source>
        <dbReference type="Pfam" id="PF01869"/>
    </source>
</evidence>
<evidence type="ECO:0000313" key="3">
    <source>
        <dbReference type="EMBL" id="RCH43805.1"/>
    </source>
</evidence>
<dbReference type="PANTHER" id="PTHR32329:SF4">
    <property type="entry name" value="ACTIVATOR OF 2-HYDROXYACYL-COA DEHYDRATASE"/>
    <property type="match status" value="1"/>
</dbReference>
<dbReference type="Pfam" id="PF01869">
    <property type="entry name" value="BcrAD_BadFG"/>
    <property type="match status" value="2"/>
</dbReference>
<organism evidence="3 4">
    <name type="scientific">Blautia obeum</name>
    <dbReference type="NCBI Taxonomy" id="40520"/>
    <lineage>
        <taxon>Bacteria</taxon>
        <taxon>Bacillati</taxon>
        <taxon>Bacillota</taxon>
        <taxon>Clostridia</taxon>
        <taxon>Lachnospirales</taxon>
        <taxon>Lachnospiraceae</taxon>
        <taxon>Blautia</taxon>
    </lineage>
</organism>
<dbReference type="SUPFAM" id="SSF53067">
    <property type="entry name" value="Actin-like ATPase domain"/>
    <property type="match status" value="2"/>
</dbReference>
<feature type="domain" description="ATPase BadF/BadG/BcrA/BcrD type" evidence="1">
    <location>
        <begin position="321"/>
        <end position="575"/>
    </location>
</feature>
<dbReference type="Proteomes" id="UP000253208">
    <property type="component" value="Unassembled WGS sequence"/>
</dbReference>
<dbReference type="Gene3D" id="3.30.420.40">
    <property type="match status" value="4"/>
</dbReference>